<proteinExistence type="inferred from homology"/>
<evidence type="ECO:0000259" key="7">
    <source>
        <dbReference type="Pfam" id="PF25005"/>
    </source>
</evidence>
<evidence type="ECO:0000256" key="5">
    <source>
        <dbReference type="SAM" id="MobiDB-lite"/>
    </source>
</evidence>
<evidence type="ECO:0000313" key="9">
    <source>
        <dbReference type="Proteomes" id="UP001189429"/>
    </source>
</evidence>
<dbReference type="CDD" id="cd21694">
    <property type="entry name" value="GINS_B_Psf2"/>
    <property type="match status" value="1"/>
</dbReference>
<evidence type="ECO:0000256" key="3">
    <source>
        <dbReference type="ARBA" id="ARBA00022705"/>
    </source>
</evidence>
<dbReference type="InterPro" id="IPR036224">
    <property type="entry name" value="GINS_bundle-like_dom_sf"/>
</dbReference>
<evidence type="ECO:0008006" key="10">
    <source>
        <dbReference type="Google" id="ProtNLM"/>
    </source>
</evidence>
<dbReference type="Gene3D" id="3.40.5.50">
    <property type="match status" value="1"/>
</dbReference>
<reference evidence="8" key="1">
    <citation type="submission" date="2023-10" db="EMBL/GenBank/DDBJ databases">
        <authorList>
            <person name="Chen Y."/>
            <person name="Shah S."/>
            <person name="Dougan E. K."/>
            <person name="Thang M."/>
            <person name="Chan C."/>
        </authorList>
    </citation>
    <scope>NUCLEOTIDE SEQUENCE [LARGE SCALE GENOMIC DNA]</scope>
</reference>
<sequence length="225" mass="25382">MAIRGGQNGSALFINSKTTSKLLGDDNFLALEEQVTVIPRFTSDDPVETIKGEFGPFRAHSVVRVPLWAALAMDKQNKCTIEMPLWMQEEEMKRLRDAEKQSNVLEKVHDHYIEIALALLSQSKTSDAGKREKARIRYLLREIVELRRNKIVEAMKTEIEAHQEALNVTGMSAAERTCFRTRSLYIVDHFVSLLAGKKVAHLEGDPESADTMQEEDSLRADSGHS</sequence>
<comment type="similarity">
    <text evidence="2">Belongs to the GINS2/PSF2 family.</text>
</comment>
<keyword evidence="4" id="KW-0539">Nucleus</keyword>
<gene>
    <name evidence="8" type="ORF">PCOR1329_LOCUS43165</name>
</gene>
<dbReference type="InterPro" id="IPR021151">
    <property type="entry name" value="GINS_A"/>
</dbReference>
<evidence type="ECO:0000313" key="8">
    <source>
        <dbReference type="EMBL" id="CAK0850873.1"/>
    </source>
</evidence>
<dbReference type="Proteomes" id="UP001189429">
    <property type="component" value="Unassembled WGS sequence"/>
</dbReference>
<comment type="subcellular location">
    <subcellularLocation>
        <location evidence="1">Nucleus</location>
    </subcellularLocation>
</comment>
<dbReference type="Gene3D" id="1.20.58.1020">
    <property type="match status" value="1"/>
</dbReference>
<name>A0ABN9TXU1_9DINO</name>
<protein>
    <recommendedName>
        <fullName evidence="10">DNA replication complex GINS protein PSF2</fullName>
    </recommendedName>
</protein>
<evidence type="ECO:0000259" key="6">
    <source>
        <dbReference type="Pfam" id="PF05916"/>
    </source>
</evidence>
<dbReference type="Pfam" id="PF25005">
    <property type="entry name" value="PSF2_N"/>
    <property type="match status" value="1"/>
</dbReference>
<dbReference type="EMBL" id="CAUYUJ010015183">
    <property type="protein sequence ID" value="CAK0850873.1"/>
    <property type="molecule type" value="Genomic_DNA"/>
</dbReference>
<evidence type="ECO:0000256" key="2">
    <source>
        <dbReference type="ARBA" id="ARBA00010565"/>
    </source>
</evidence>
<keyword evidence="3" id="KW-0235">DNA replication</keyword>
<dbReference type="InterPro" id="IPR056784">
    <property type="entry name" value="PSF2_N"/>
</dbReference>
<dbReference type="SUPFAM" id="SSF160059">
    <property type="entry name" value="PriA/YqbF domain"/>
    <property type="match status" value="1"/>
</dbReference>
<evidence type="ECO:0000256" key="1">
    <source>
        <dbReference type="ARBA" id="ARBA00004123"/>
    </source>
</evidence>
<dbReference type="InterPro" id="IPR007257">
    <property type="entry name" value="GINS_Psf2"/>
</dbReference>
<feature type="region of interest" description="Disordered" evidence="5">
    <location>
        <begin position="203"/>
        <end position="225"/>
    </location>
</feature>
<organism evidence="8 9">
    <name type="scientific">Prorocentrum cordatum</name>
    <dbReference type="NCBI Taxonomy" id="2364126"/>
    <lineage>
        <taxon>Eukaryota</taxon>
        <taxon>Sar</taxon>
        <taxon>Alveolata</taxon>
        <taxon>Dinophyceae</taxon>
        <taxon>Prorocentrales</taxon>
        <taxon>Prorocentraceae</taxon>
        <taxon>Prorocentrum</taxon>
    </lineage>
</organism>
<dbReference type="PANTHER" id="PTHR12772:SF0">
    <property type="entry name" value="DNA REPLICATION COMPLEX GINS PROTEIN PSF2"/>
    <property type="match status" value="1"/>
</dbReference>
<evidence type="ECO:0000256" key="4">
    <source>
        <dbReference type="ARBA" id="ARBA00023242"/>
    </source>
</evidence>
<feature type="compositionally biased region" description="Acidic residues" evidence="5">
    <location>
        <begin position="205"/>
        <end position="215"/>
    </location>
</feature>
<dbReference type="PANTHER" id="PTHR12772">
    <property type="entry name" value="DNA REPLICATION COMPLEX GINS PROTEIN PSF2"/>
    <property type="match status" value="1"/>
</dbReference>
<comment type="caution">
    <text evidence="8">The sequence shown here is derived from an EMBL/GenBank/DDBJ whole genome shotgun (WGS) entry which is preliminary data.</text>
</comment>
<dbReference type="Pfam" id="PF05916">
    <property type="entry name" value="Sld5"/>
    <property type="match status" value="1"/>
</dbReference>
<feature type="domain" description="DNA replication complex GINS protein PSF2 N-terminal" evidence="7">
    <location>
        <begin position="27"/>
        <end position="81"/>
    </location>
</feature>
<accession>A0ABN9TXU1</accession>
<dbReference type="SUPFAM" id="SSF158573">
    <property type="entry name" value="GINS helical bundle-like"/>
    <property type="match status" value="1"/>
</dbReference>
<feature type="domain" description="GINS subunit" evidence="6">
    <location>
        <begin position="86"/>
        <end position="181"/>
    </location>
</feature>
<dbReference type="CDD" id="cd11712">
    <property type="entry name" value="GINS_A_psf2"/>
    <property type="match status" value="1"/>
</dbReference>
<feature type="compositionally biased region" description="Basic and acidic residues" evidence="5">
    <location>
        <begin position="216"/>
        <end position="225"/>
    </location>
</feature>
<keyword evidence="9" id="KW-1185">Reference proteome</keyword>